<dbReference type="SMART" id="SM00382">
    <property type="entry name" value="AAA"/>
    <property type="match status" value="1"/>
</dbReference>
<gene>
    <name evidence="12" type="ORF">IAA04_12990</name>
</gene>
<evidence type="ECO:0000259" key="11">
    <source>
        <dbReference type="PROSITE" id="PS50929"/>
    </source>
</evidence>
<dbReference type="GO" id="GO:0016887">
    <property type="term" value="F:ATP hydrolysis activity"/>
    <property type="evidence" value="ECO:0007669"/>
    <property type="project" value="InterPro"/>
</dbReference>
<reference evidence="12" key="1">
    <citation type="journal article" date="2021" name="PeerJ">
        <title>Extensive microbial diversity within the chicken gut microbiome revealed by metagenomics and culture.</title>
        <authorList>
            <person name="Gilroy R."/>
            <person name="Ravi A."/>
            <person name="Getino M."/>
            <person name="Pursley I."/>
            <person name="Horton D.L."/>
            <person name="Alikhan N.F."/>
            <person name="Baker D."/>
            <person name="Gharbi K."/>
            <person name="Hall N."/>
            <person name="Watson M."/>
            <person name="Adriaenssens E.M."/>
            <person name="Foster-Nyarko E."/>
            <person name="Jarju S."/>
            <person name="Secka A."/>
            <person name="Antonio M."/>
            <person name="Oren A."/>
            <person name="Chaudhuri R.R."/>
            <person name="La Ragione R."/>
            <person name="Hildebrand F."/>
            <person name="Pallen M.J."/>
        </authorList>
    </citation>
    <scope>NUCLEOTIDE SEQUENCE</scope>
    <source>
        <strain evidence="12">CHK183-5548</strain>
    </source>
</reference>
<dbReference type="PANTHER" id="PTHR43394:SF1">
    <property type="entry name" value="ATP-BINDING CASSETTE SUB-FAMILY B MEMBER 10, MITOCHONDRIAL"/>
    <property type="match status" value="1"/>
</dbReference>
<dbReference type="InterPro" id="IPR017871">
    <property type="entry name" value="ABC_transporter-like_CS"/>
</dbReference>
<dbReference type="Pfam" id="PF00664">
    <property type="entry name" value="ABC_membrane"/>
    <property type="match status" value="1"/>
</dbReference>
<organism evidence="12 13">
    <name type="scientific">Candidatus Lachnoclostridium pullistercoris</name>
    <dbReference type="NCBI Taxonomy" id="2838632"/>
    <lineage>
        <taxon>Bacteria</taxon>
        <taxon>Bacillati</taxon>
        <taxon>Bacillota</taxon>
        <taxon>Clostridia</taxon>
        <taxon>Lachnospirales</taxon>
        <taxon>Lachnospiraceae</taxon>
    </lineage>
</organism>
<dbReference type="PANTHER" id="PTHR43394">
    <property type="entry name" value="ATP-DEPENDENT PERMEASE MDL1, MITOCHONDRIAL"/>
    <property type="match status" value="1"/>
</dbReference>
<evidence type="ECO:0000256" key="4">
    <source>
        <dbReference type="ARBA" id="ARBA00022692"/>
    </source>
</evidence>
<protein>
    <submittedName>
        <fullName evidence="12">ABC transporter ATP-binding protein/permease</fullName>
    </submittedName>
</protein>
<feature type="domain" description="ABC transporter" evidence="10">
    <location>
        <begin position="363"/>
        <end position="598"/>
    </location>
</feature>
<keyword evidence="8 9" id="KW-0472">Membrane</keyword>
<name>A0A9D2T6L9_9FIRM</name>
<dbReference type="InterPro" id="IPR036640">
    <property type="entry name" value="ABC1_TM_sf"/>
</dbReference>
<dbReference type="AlphaFoldDB" id="A0A9D2T6L9"/>
<keyword evidence="2" id="KW-0813">Transport</keyword>
<evidence type="ECO:0000256" key="5">
    <source>
        <dbReference type="ARBA" id="ARBA00022741"/>
    </source>
</evidence>
<dbReference type="SUPFAM" id="SSF90123">
    <property type="entry name" value="ABC transporter transmembrane region"/>
    <property type="match status" value="1"/>
</dbReference>
<dbReference type="GO" id="GO:0005524">
    <property type="term" value="F:ATP binding"/>
    <property type="evidence" value="ECO:0007669"/>
    <property type="project" value="UniProtKB-KW"/>
</dbReference>
<evidence type="ECO:0000256" key="7">
    <source>
        <dbReference type="ARBA" id="ARBA00022989"/>
    </source>
</evidence>
<evidence type="ECO:0000313" key="12">
    <source>
        <dbReference type="EMBL" id="HJC48958.1"/>
    </source>
</evidence>
<evidence type="ECO:0000259" key="10">
    <source>
        <dbReference type="PROSITE" id="PS50893"/>
    </source>
</evidence>
<dbReference type="InterPro" id="IPR027417">
    <property type="entry name" value="P-loop_NTPase"/>
</dbReference>
<dbReference type="PROSITE" id="PS50893">
    <property type="entry name" value="ABC_TRANSPORTER_2"/>
    <property type="match status" value="1"/>
</dbReference>
<feature type="transmembrane region" description="Helical" evidence="9">
    <location>
        <begin position="157"/>
        <end position="181"/>
    </location>
</feature>
<dbReference type="Gene3D" id="1.20.1560.10">
    <property type="entry name" value="ABC transporter type 1, transmembrane domain"/>
    <property type="match status" value="1"/>
</dbReference>
<keyword evidence="7 9" id="KW-1133">Transmembrane helix</keyword>
<evidence type="ECO:0000256" key="9">
    <source>
        <dbReference type="SAM" id="Phobius"/>
    </source>
</evidence>
<feature type="transmembrane region" description="Helical" evidence="9">
    <location>
        <begin position="133"/>
        <end position="151"/>
    </location>
</feature>
<keyword evidence="3" id="KW-1003">Cell membrane</keyword>
<proteinExistence type="predicted"/>
<dbReference type="CDD" id="cd18548">
    <property type="entry name" value="ABC_6TM_Tm287_like"/>
    <property type="match status" value="1"/>
</dbReference>
<dbReference type="SUPFAM" id="SSF52540">
    <property type="entry name" value="P-loop containing nucleoside triphosphate hydrolases"/>
    <property type="match status" value="1"/>
</dbReference>
<dbReference type="InterPro" id="IPR039421">
    <property type="entry name" value="Type_1_exporter"/>
</dbReference>
<dbReference type="PROSITE" id="PS50929">
    <property type="entry name" value="ABC_TM1F"/>
    <property type="match status" value="1"/>
</dbReference>
<keyword evidence="4 9" id="KW-0812">Transmembrane</keyword>
<dbReference type="InterPro" id="IPR011527">
    <property type="entry name" value="ABC1_TM_dom"/>
</dbReference>
<dbReference type="EMBL" id="DWWL01000086">
    <property type="protein sequence ID" value="HJC48958.1"/>
    <property type="molecule type" value="Genomic_DNA"/>
</dbReference>
<sequence length="606" mass="66007">MRELLKYLKAYRKESILAPLFKMLEATFELFIPLVVQQIIDVGIGNGDTGYILQMGGLLVLLGVVGLAASLTAQYFAAKAAVGFSTSLRNDLFAHINRLSYAEIDRVGTSTLITRMTSDINQVQTGLNLFLRLFLRSPFIVFGAMIMAFTVDVRSAITFVVVIPLLSVVVFGIMLITMPLYKKVQRQLDQVLLATKENLEGVRVIRAFNRQEDEMKRFERENSQLVDMQVFVGKISALMNPVTYVIINGGIIVLVWTAGKQVDAGVITQGAVVALVNYMSQILVELIKLANLIINISKALACAGRVQKVFEEKSSIADPAESSDGKVAVSAGDFSGGSASAARKGTDFIETSAGSPAGAVPKVEFRNVDFCYGESKEPSLSGISLKVQPGQTIGVIGGTGSGKSTLVNLIPRFYDVFRGEVLIDGKDVRQWPLNELRRRIGVVPQRAVLFAGTLRENMKWGRRDASDEEIYRALSIAQAKDFVDDKGEGLDLAIAQEGKNLSGGQKQRLTIARALVRQPEILIMDDSASALDFATDARLRKAIKEETKGMTVFLVSQRAATVRGADVIVVLDDGAVAGIGTHSELIRSCQVYREICLSQLSPEEVQ</sequence>
<feature type="domain" description="ABC transmembrane type-1" evidence="11">
    <location>
        <begin position="16"/>
        <end position="298"/>
    </location>
</feature>
<comment type="subcellular location">
    <subcellularLocation>
        <location evidence="1">Cell membrane</location>
        <topology evidence="1">Multi-pass membrane protein</topology>
    </subcellularLocation>
</comment>
<evidence type="ECO:0000256" key="6">
    <source>
        <dbReference type="ARBA" id="ARBA00022840"/>
    </source>
</evidence>
<feature type="transmembrane region" description="Helical" evidence="9">
    <location>
        <begin position="20"/>
        <end position="40"/>
    </location>
</feature>
<evidence type="ECO:0000256" key="3">
    <source>
        <dbReference type="ARBA" id="ARBA00022475"/>
    </source>
</evidence>
<dbReference type="GO" id="GO:0005886">
    <property type="term" value="C:plasma membrane"/>
    <property type="evidence" value="ECO:0007669"/>
    <property type="project" value="UniProtKB-SubCell"/>
</dbReference>
<feature type="transmembrane region" description="Helical" evidence="9">
    <location>
        <begin position="52"/>
        <end position="77"/>
    </location>
</feature>
<accession>A0A9D2T6L9</accession>
<reference evidence="12" key="2">
    <citation type="submission" date="2021-04" db="EMBL/GenBank/DDBJ databases">
        <authorList>
            <person name="Gilroy R."/>
        </authorList>
    </citation>
    <scope>NUCLEOTIDE SEQUENCE</scope>
    <source>
        <strain evidence="12">CHK183-5548</strain>
    </source>
</reference>
<feature type="transmembrane region" description="Helical" evidence="9">
    <location>
        <begin position="238"/>
        <end position="259"/>
    </location>
</feature>
<evidence type="ECO:0000256" key="8">
    <source>
        <dbReference type="ARBA" id="ARBA00023136"/>
    </source>
</evidence>
<dbReference type="PROSITE" id="PS00211">
    <property type="entry name" value="ABC_TRANSPORTER_1"/>
    <property type="match status" value="1"/>
</dbReference>
<evidence type="ECO:0000256" key="1">
    <source>
        <dbReference type="ARBA" id="ARBA00004651"/>
    </source>
</evidence>
<dbReference type="FunFam" id="3.40.50.300:FF:000854">
    <property type="entry name" value="Multidrug ABC transporter ATP-binding protein"/>
    <property type="match status" value="1"/>
</dbReference>
<evidence type="ECO:0000313" key="13">
    <source>
        <dbReference type="Proteomes" id="UP000823883"/>
    </source>
</evidence>
<dbReference type="InterPro" id="IPR003593">
    <property type="entry name" value="AAA+_ATPase"/>
</dbReference>
<evidence type="ECO:0000256" key="2">
    <source>
        <dbReference type="ARBA" id="ARBA00022448"/>
    </source>
</evidence>
<dbReference type="Gene3D" id="3.40.50.300">
    <property type="entry name" value="P-loop containing nucleotide triphosphate hydrolases"/>
    <property type="match status" value="1"/>
</dbReference>
<dbReference type="Proteomes" id="UP000823883">
    <property type="component" value="Unassembled WGS sequence"/>
</dbReference>
<keyword evidence="5" id="KW-0547">Nucleotide-binding</keyword>
<dbReference type="Pfam" id="PF00005">
    <property type="entry name" value="ABC_tran"/>
    <property type="match status" value="1"/>
</dbReference>
<dbReference type="InterPro" id="IPR003439">
    <property type="entry name" value="ABC_transporter-like_ATP-bd"/>
</dbReference>
<comment type="caution">
    <text evidence="12">The sequence shown here is derived from an EMBL/GenBank/DDBJ whole genome shotgun (WGS) entry which is preliminary data.</text>
</comment>
<dbReference type="GO" id="GO:0015421">
    <property type="term" value="F:ABC-type oligopeptide transporter activity"/>
    <property type="evidence" value="ECO:0007669"/>
    <property type="project" value="TreeGrafter"/>
</dbReference>
<keyword evidence="6 12" id="KW-0067">ATP-binding</keyword>